<evidence type="ECO:0000259" key="7">
    <source>
        <dbReference type="Pfam" id="PF00482"/>
    </source>
</evidence>
<evidence type="ECO:0000256" key="6">
    <source>
        <dbReference type="SAM" id="Phobius"/>
    </source>
</evidence>
<feature type="transmembrane region" description="Helical" evidence="6">
    <location>
        <begin position="271"/>
        <end position="293"/>
    </location>
</feature>
<gene>
    <name evidence="8" type="ORF">SAMN05216233_113118</name>
</gene>
<comment type="subcellular location">
    <subcellularLocation>
        <location evidence="1">Cell membrane</location>
        <topology evidence="1">Multi-pass membrane protein</topology>
    </subcellularLocation>
</comment>
<dbReference type="Pfam" id="PF00482">
    <property type="entry name" value="T2SSF"/>
    <property type="match status" value="1"/>
</dbReference>
<evidence type="ECO:0000256" key="1">
    <source>
        <dbReference type="ARBA" id="ARBA00004651"/>
    </source>
</evidence>
<feature type="domain" description="Type II secretion system protein GspF" evidence="7">
    <location>
        <begin position="160"/>
        <end position="288"/>
    </location>
</feature>
<dbReference type="GO" id="GO:0005886">
    <property type="term" value="C:plasma membrane"/>
    <property type="evidence" value="ECO:0007669"/>
    <property type="project" value="UniProtKB-SubCell"/>
</dbReference>
<evidence type="ECO:0000256" key="3">
    <source>
        <dbReference type="ARBA" id="ARBA00022692"/>
    </source>
</evidence>
<proteinExistence type="predicted"/>
<dbReference type="AlphaFoldDB" id="A0A1G5HDK5"/>
<keyword evidence="4 6" id="KW-1133">Transmembrane helix</keyword>
<dbReference type="PANTHER" id="PTHR35007">
    <property type="entry name" value="INTEGRAL MEMBRANE PROTEIN-RELATED"/>
    <property type="match status" value="1"/>
</dbReference>
<dbReference type="InterPro" id="IPR018076">
    <property type="entry name" value="T2SS_GspF_dom"/>
</dbReference>
<organism evidence="8 9">
    <name type="scientific">Desulfoluna spongiiphila</name>
    <dbReference type="NCBI Taxonomy" id="419481"/>
    <lineage>
        <taxon>Bacteria</taxon>
        <taxon>Pseudomonadati</taxon>
        <taxon>Thermodesulfobacteriota</taxon>
        <taxon>Desulfobacteria</taxon>
        <taxon>Desulfobacterales</taxon>
        <taxon>Desulfolunaceae</taxon>
        <taxon>Desulfoluna</taxon>
    </lineage>
</organism>
<dbReference type="Proteomes" id="UP000198870">
    <property type="component" value="Unassembled WGS sequence"/>
</dbReference>
<keyword evidence="5 6" id="KW-0472">Membrane</keyword>
<keyword evidence="2" id="KW-1003">Cell membrane</keyword>
<name>A0A1G5HDK5_9BACT</name>
<evidence type="ECO:0000313" key="8">
    <source>
        <dbReference type="EMBL" id="SCY61814.1"/>
    </source>
</evidence>
<dbReference type="EMBL" id="FMUX01000013">
    <property type="protein sequence ID" value="SCY61814.1"/>
    <property type="molecule type" value="Genomic_DNA"/>
</dbReference>
<accession>A0A1G5HDK5</accession>
<feature type="transmembrane region" description="Helical" evidence="6">
    <location>
        <begin position="124"/>
        <end position="145"/>
    </location>
</feature>
<dbReference type="STRING" id="419481.SAMN05216233_113118"/>
<evidence type="ECO:0000256" key="2">
    <source>
        <dbReference type="ARBA" id="ARBA00022475"/>
    </source>
</evidence>
<dbReference type="RefSeq" id="WP_175469894.1">
    <property type="nucleotide sequence ID" value="NZ_FMUX01000013.1"/>
</dbReference>
<feature type="transmembrane region" description="Helical" evidence="6">
    <location>
        <begin position="90"/>
        <end position="118"/>
    </location>
</feature>
<feature type="transmembrane region" description="Helical" evidence="6">
    <location>
        <begin position="6"/>
        <end position="25"/>
    </location>
</feature>
<protein>
    <submittedName>
        <fullName evidence="8">Tight adherence protein C</fullName>
    </submittedName>
</protein>
<evidence type="ECO:0000256" key="4">
    <source>
        <dbReference type="ARBA" id="ARBA00022989"/>
    </source>
</evidence>
<sequence>MPASIMAAITFLCVTVLLMILYLRLEEAYLRIRINRRFNGKKQSPKHRRKSLEERLWYKLAYPLGRLTTPGDQETLSALRMRLNHGGYRASSAVALFFGLRAGLAGALGILTLGWVLWSKSSPLLAFIPAGIGYQAPAWALAWSIKKRKKSIFRELPDALDLLIICIDSGLGFDMAIARISSEFSSITPTLAKEFELYVIETRSGLPRGLALTNLAERNGSFPLNSVVTVLNQSARFGTDIADALRTSISSMRKQRKQLAEEKGGKVAAKLTFPLVGLIMPALMIIILGPAIINLIERFKHGF</sequence>
<evidence type="ECO:0000256" key="5">
    <source>
        <dbReference type="ARBA" id="ARBA00023136"/>
    </source>
</evidence>
<reference evidence="8 9" key="1">
    <citation type="submission" date="2016-10" db="EMBL/GenBank/DDBJ databases">
        <authorList>
            <person name="de Groot N.N."/>
        </authorList>
    </citation>
    <scope>NUCLEOTIDE SEQUENCE [LARGE SCALE GENOMIC DNA]</scope>
    <source>
        <strain evidence="8 9">AA1</strain>
    </source>
</reference>
<evidence type="ECO:0000313" key="9">
    <source>
        <dbReference type="Proteomes" id="UP000198870"/>
    </source>
</evidence>
<dbReference type="PANTHER" id="PTHR35007:SF2">
    <property type="entry name" value="PILUS ASSEMBLE PROTEIN"/>
    <property type="match status" value="1"/>
</dbReference>
<keyword evidence="9" id="KW-1185">Reference proteome</keyword>
<keyword evidence="3 6" id="KW-0812">Transmembrane</keyword>